<dbReference type="AlphaFoldDB" id="A0A2C1LPG9"/>
<evidence type="ECO:0000313" key="2">
    <source>
        <dbReference type="EMBL" id="PGT99849.1"/>
    </source>
</evidence>
<keyword evidence="1" id="KW-0812">Transmembrane</keyword>
<comment type="caution">
    <text evidence="2">The sequence shown here is derived from an EMBL/GenBank/DDBJ whole genome shotgun (WGS) entry which is preliminary data.</text>
</comment>
<feature type="transmembrane region" description="Helical" evidence="1">
    <location>
        <begin position="12"/>
        <end position="29"/>
    </location>
</feature>
<gene>
    <name evidence="2" type="ORF">COD19_18120</name>
</gene>
<reference evidence="2 3" key="1">
    <citation type="submission" date="2017-09" db="EMBL/GenBank/DDBJ databases">
        <title>Large-scale bioinformatics analysis of Bacillus genomes uncovers conserved roles of natural products in bacterial physiology.</title>
        <authorList>
            <consortium name="Agbiome Team Llc"/>
            <person name="Bleich R.M."/>
            <person name="Grubbs K.J."/>
            <person name="Santa Maria K.C."/>
            <person name="Allen S.E."/>
            <person name="Farag S."/>
            <person name="Shank E.A."/>
            <person name="Bowers A."/>
        </authorList>
    </citation>
    <scope>NUCLEOTIDE SEQUENCE [LARGE SCALE GENOMIC DNA]</scope>
    <source>
        <strain evidence="2 3">AFS040105</strain>
    </source>
</reference>
<evidence type="ECO:0000256" key="1">
    <source>
        <dbReference type="SAM" id="Phobius"/>
    </source>
</evidence>
<sequence>MQGLKYIDWKGWLSLVALLVFFVSFYIMTNGQKPSDITEKYTYKNIEIAENLVTSELNKESKYVKLFDLQGSELNSENYADNPNWTQKDLKCLVKTNDGIYRVYFNVEQVADKEIYTGYMPSIMRVEIYTPKSIKKLVREEK</sequence>
<dbReference type="Proteomes" id="UP000225766">
    <property type="component" value="Unassembled WGS sequence"/>
</dbReference>
<name>A0A2C1LPG9_BACCE</name>
<keyword evidence="1" id="KW-1133">Transmembrane helix</keyword>
<keyword evidence="1" id="KW-0472">Membrane</keyword>
<dbReference type="RefSeq" id="WP_098859010.1">
    <property type="nucleotide sequence ID" value="NZ_NUMG01000025.1"/>
</dbReference>
<dbReference type="EMBL" id="NUMG01000025">
    <property type="protein sequence ID" value="PGT99849.1"/>
    <property type="molecule type" value="Genomic_DNA"/>
</dbReference>
<proteinExistence type="predicted"/>
<protein>
    <submittedName>
        <fullName evidence="2">Uncharacterized protein</fullName>
    </submittedName>
</protein>
<evidence type="ECO:0000313" key="3">
    <source>
        <dbReference type="Proteomes" id="UP000225766"/>
    </source>
</evidence>
<accession>A0A2C1LPG9</accession>
<organism evidence="2 3">
    <name type="scientific">Bacillus cereus</name>
    <dbReference type="NCBI Taxonomy" id="1396"/>
    <lineage>
        <taxon>Bacteria</taxon>
        <taxon>Bacillati</taxon>
        <taxon>Bacillota</taxon>
        <taxon>Bacilli</taxon>
        <taxon>Bacillales</taxon>
        <taxon>Bacillaceae</taxon>
        <taxon>Bacillus</taxon>
        <taxon>Bacillus cereus group</taxon>
    </lineage>
</organism>